<gene>
    <name evidence="5" type="ORF">H9630_11605</name>
</gene>
<accession>A0ABR8WFE2</accession>
<organism evidence="5 6">
    <name type="scientific">Planococcus wigleyi</name>
    <dbReference type="NCBI Taxonomy" id="2762216"/>
    <lineage>
        <taxon>Bacteria</taxon>
        <taxon>Bacillati</taxon>
        <taxon>Bacillota</taxon>
        <taxon>Bacilli</taxon>
        <taxon>Bacillales</taxon>
        <taxon>Caryophanaceae</taxon>
        <taxon>Planococcus</taxon>
    </lineage>
</organism>
<dbReference type="EMBL" id="JACSPU010000004">
    <property type="protein sequence ID" value="MBD8015461.1"/>
    <property type="molecule type" value="Genomic_DNA"/>
</dbReference>
<dbReference type="Proteomes" id="UP000658980">
    <property type="component" value="Unassembled WGS sequence"/>
</dbReference>
<keyword evidence="1" id="KW-0472">Membrane</keyword>
<feature type="chain" id="PRO_5047485150" evidence="2">
    <location>
        <begin position="26"/>
        <end position="556"/>
    </location>
</feature>
<dbReference type="RefSeq" id="WP_191715655.1">
    <property type="nucleotide sequence ID" value="NZ_JACSPU010000004.1"/>
</dbReference>
<feature type="signal peptide" evidence="2">
    <location>
        <begin position="1"/>
        <end position="25"/>
    </location>
</feature>
<keyword evidence="1" id="KW-1133">Transmembrane helix</keyword>
<protein>
    <submittedName>
        <fullName evidence="5">DUF2207 domain-containing protein</fullName>
    </submittedName>
</protein>
<dbReference type="Pfam" id="PF20990">
    <property type="entry name" value="DUF2207_C"/>
    <property type="match status" value="1"/>
</dbReference>
<dbReference type="InterPro" id="IPR018702">
    <property type="entry name" value="DUF2207"/>
</dbReference>
<comment type="caution">
    <text evidence="5">The sequence shown here is derived from an EMBL/GenBank/DDBJ whole genome shotgun (WGS) entry which is preliminary data.</text>
</comment>
<evidence type="ECO:0000256" key="2">
    <source>
        <dbReference type="SAM" id="SignalP"/>
    </source>
</evidence>
<feature type="transmembrane region" description="Helical" evidence="1">
    <location>
        <begin position="395"/>
        <end position="417"/>
    </location>
</feature>
<feature type="transmembrane region" description="Helical" evidence="1">
    <location>
        <begin position="241"/>
        <end position="259"/>
    </location>
</feature>
<dbReference type="Pfam" id="PF09972">
    <property type="entry name" value="DUF2207"/>
    <property type="match status" value="1"/>
</dbReference>
<name>A0ABR8WFE2_9BACL</name>
<dbReference type="InterPro" id="IPR048389">
    <property type="entry name" value="YciQ-like_C"/>
</dbReference>
<evidence type="ECO:0000313" key="5">
    <source>
        <dbReference type="EMBL" id="MBD8015461.1"/>
    </source>
</evidence>
<keyword evidence="2" id="KW-0732">Signal</keyword>
<proteinExistence type="predicted"/>
<sequence>MFRTKPMMIVIMLLVFALFPVQALAVDYSISDVDINAQVNADGTVDVTESHTYEFEGDFNGITREIVPKDGTSIQKFSGFENGKELNVERDGHLYKVFREGDDETVTIELRYEIQDAVEKFEDGAEFYWPFFDERNESDYEQMTITLFPPAPSENTDFTGYDEAYGAGSLQTDGAVRFEMGQVPEGSNGDIRVVFDAALFPALPQQDGSIREKLAEEKELLEEEAAVFAARQDTGASIGNGLIPAAGALLLALTAWGWNRARKAKQQAKPDAETFFVPKQKMSIPATLYFTKSSILTPAVTAAALMELVRKQNVEQLSEEQFRLIDRNTEFAHEATLIDLLFDKVGDSEYFSIKNLEEYTKNELNHSSYNESITAWQQEVAEEVKQHDLYSKHKGLRWTVGIIGLALFAAAVVFGILDLLPLMFFSLLIGIGFVAFCFYSPITYDGHVIRAEWKQLRTAMEQLDQSQWKQLTQDEKMRAYAYILGADEKSANQKTQSFTNAYSETAFADFGLFYNPVLLTGVFFAATSSTSTSASSTVSATGGGGVGGGGGGSGAF</sequence>
<evidence type="ECO:0000259" key="4">
    <source>
        <dbReference type="Pfam" id="PF20990"/>
    </source>
</evidence>
<keyword evidence="1" id="KW-0812">Transmembrane</keyword>
<keyword evidence="6" id="KW-1185">Reference proteome</keyword>
<feature type="transmembrane region" description="Helical" evidence="1">
    <location>
        <begin position="423"/>
        <end position="444"/>
    </location>
</feature>
<reference evidence="5 6" key="1">
    <citation type="submission" date="2020-08" db="EMBL/GenBank/DDBJ databases">
        <title>A Genomic Blueprint of the Chicken Gut Microbiome.</title>
        <authorList>
            <person name="Gilroy R."/>
            <person name="Ravi A."/>
            <person name="Getino M."/>
            <person name="Pursley I."/>
            <person name="Horton D.L."/>
            <person name="Alikhan N.-F."/>
            <person name="Baker D."/>
            <person name="Gharbi K."/>
            <person name="Hall N."/>
            <person name="Watson M."/>
            <person name="Adriaenssens E.M."/>
            <person name="Foster-Nyarko E."/>
            <person name="Jarju S."/>
            <person name="Secka A."/>
            <person name="Antonio M."/>
            <person name="Oren A."/>
            <person name="Chaudhuri R."/>
            <person name="La Ragione R.M."/>
            <person name="Hildebrand F."/>
            <person name="Pallen M.J."/>
        </authorList>
    </citation>
    <scope>NUCLEOTIDE SEQUENCE [LARGE SCALE GENOMIC DNA]</scope>
    <source>
        <strain evidence="5 6">Sa1BUA13</strain>
    </source>
</reference>
<evidence type="ECO:0000313" key="6">
    <source>
        <dbReference type="Proteomes" id="UP000658980"/>
    </source>
</evidence>
<evidence type="ECO:0000256" key="1">
    <source>
        <dbReference type="SAM" id="Phobius"/>
    </source>
</evidence>
<feature type="domain" description="DUF2207" evidence="3">
    <location>
        <begin position="29"/>
        <end position="195"/>
    </location>
</feature>
<evidence type="ECO:0000259" key="3">
    <source>
        <dbReference type="Pfam" id="PF09972"/>
    </source>
</evidence>
<feature type="domain" description="Predicted membrane protein YciQ-like C-terminal" evidence="4">
    <location>
        <begin position="301"/>
        <end position="490"/>
    </location>
</feature>